<evidence type="ECO:0000313" key="1">
    <source>
        <dbReference type="EMBL" id="HIY77931.1"/>
    </source>
</evidence>
<reference evidence="1" key="1">
    <citation type="journal article" date="2021" name="PeerJ">
        <title>Extensive microbial diversity within the chicken gut microbiome revealed by metagenomics and culture.</title>
        <authorList>
            <person name="Gilroy R."/>
            <person name="Ravi A."/>
            <person name="Getino M."/>
            <person name="Pursley I."/>
            <person name="Horton D.L."/>
            <person name="Alikhan N.F."/>
            <person name="Baker D."/>
            <person name="Gharbi K."/>
            <person name="Hall N."/>
            <person name="Watson M."/>
            <person name="Adriaenssens E.M."/>
            <person name="Foster-Nyarko E."/>
            <person name="Jarju S."/>
            <person name="Secka A."/>
            <person name="Antonio M."/>
            <person name="Oren A."/>
            <person name="Chaudhuri R.R."/>
            <person name="La Ragione R."/>
            <person name="Hildebrand F."/>
            <person name="Pallen M.J."/>
        </authorList>
    </citation>
    <scope>NUCLEOTIDE SEQUENCE</scope>
    <source>
        <strain evidence="1">CHK199-9574</strain>
    </source>
</reference>
<evidence type="ECO:0000313" key="2">
    <source>
        <dbReference type="Proteomes" id="UP000824135"/>
    </source>
</evidence>
<reference evidence="1" key="2">
    <citation type="submission" date="2021-04" db="EMBL/GenBank/DDBJ databases">
        <authorList>
            <person name="Gilroy R."/>
        </authorList>
    </citation>
    <scope>NUCLEOTIDE SEQUENCE</scope>
    <source>
        <strain evidence="1">CHK199-9574</strain>
    </source>
</reference>
<dbReference type="InterPro" id="IPR025459">
    <property type="entry name" value="DUF4279"/>
</dbReference>
<organism evidence="1 2">
    <name type="scientific">Candidatus Borkfalkia excrementavium</name>
    <dbReference type="NCBI Taxonomy" id="2838505"/>
    <lineage>
        <taxon>Bacteria</taxon>
        <taxon>Bacillati</taxon>
        <taxon>Bacillota</taxon>
        <taxon>Clostridia</taxon>
        <taxon>Christensenellales</taxon>
        <taxon>Christensenellaceae</taxon>
        <taxon>Candidatus Borkfalkia</taxon>
    </lineage>
</organism>
<dbReference type="Proteomes" id="UP000824135">
    <property type="component" value="Unassembled WGS sequence"/>
</dbReference>
<proteinExistence type="predicted"/>
<protein>
    <submittedName>
        <fullName evidence="1">DUF4279 domain-containing protein</fullName>
    </submittedName>
</protein>
<dbReference type="EMBL" id="DXCO01000021">
    <property type="protein sequence ID" value="HIY77931.1"/>
    <property type="molecule type" value="Genomic_DNA"/>
</dbReference>
<name>A0A9D1Z6S3_9FIRM</name>
<dbReference type="AlphaFoldDB" id="A0A9D1Z6S3"/>
<gene>
    <name evidence="1" type="ORF">H9728_02700</name>
</gene>
<sequence length="131" mass="15181">MAKFFRFSLKGDNLDPDKINDLLDMPCTVYHKNDIVIKEINGKEHFLKQKTNRLVYSTECSDNKRTDGFLSENLEIVYSIMKKVRPYLNSDGLDIVIELIIYTDKKARICINKHQADLISKIGARIDIVFP</sequence>
<accession>A0A9D1Z6S3</accession>
<comment type="caution">
    <text evidence="1">The sequence shown here is derived from an EMBL/GenBank/DDBJ whole genome shotgun (WGS) entry which is preliminary data.</text>
</comment>
<dbReference type="Pfam" id="PF14106">
    <property type="entry name" value="DUF4279"/>
    <property type="match status" value="1"/>
</dbReference>